<dbReference type="EMBL" id="CP148066">
    <property type="protein sequence ID" value="WXL28651.1"/>
    <property type="molecule type" value="Genomic_DNA"/>
</dbReference>
<protein>
    <submittedName>
        <fullName evidence="1">Uncharacterized protein</fullName>
    </submittedName>
</protein>
<keyword evidence="2" id="KW-1185">Reference proteome</keyword>
<evidence type="ECO:0000313" key="1">
    <source>
        <dbReference type="EMBL" id="WXL28651.1"/>
    </source>
</evidence>
<dbReference type="RefSeq" id="WP_205498655.1">
    <property type="nucleotide sequence ID" value="NZ_CP148066.1"/>
</dbReference>
<organism evidence="1 2">
    <name type="scientific">[Mycoplasma] gypis</name>
    <dbReference type="NCBI Taxonomy" id="92404"/>
    <lineage>
        <taxon>Bacteria</taxon>
        <taxon>Bacillati</taxon>
        <taxon>Mycoplasmatota</taxon>
        <taxon>Mycoplasmoidales</taxon>
        <taxon>Metamycoplasmataceae</taxon>
        <taxon>Metamycoplasma</taxon>
    </lineage>
</organism>
<proteinExistence type="predicted"/>
<sequence length="400" mass="46770">MINIPLSQEAKNYLHSRVYKENKNIKISSSKKSDLLSKHDLINFDIVQNMTDGKLYFEVNYYNSFARNFLLVIIINGDPLPVYESRSVLNKIKFYSGQKIDAKKTINNYKITVLNTISFNLYSKNNLKTELLWKVDVDFLQEELKKDFIVPEEGMYFEIPKKISLHLNPSNYEITNSDSFNENYHEEIKIQYARIGFIPTKLSQIQHNKTIFFLTGQVISDQQFIKKITPGEINNLNIKTILLPNLENEKVEVGFNPIFSNQKINNEPVIGEIVILSDTFYDYYSEKTKLGINSNSKQGYVIPYNFRGDILISTIINLDNFLHTNIILSYRQNFSKPLLNEDYGYINLKIEEDIESNNAMNWLKIKNADFYLIYKEELTLDTLVELSKKYLRSDPEDEIN</sequence>
<evidence type="ECO:0000313" key="2">
    <source>
        <dbReference type="Proteomes" id="UP001460679"/>
    </source>
</evidence>
<accession>A0ABZ2RNS6</accession>
<name>A0ABZ2RNS6_9BACT</name>
<gene>
    <name evidence="1" type="ORF">WG616_01335</name>
</gene>
<dbReference type="Proteomes" id="UP001460679">
    <property type="component" value="Chromosome"/>
</dbReference>
<dbReference type="NCBIfam" id="NF045960">
    <property type="entry name" value="MHO_1580_fam"/>
    <property type="match status" value="1"/>
</dbReference>
<reference evidence="1" key="1">
    <citation type="submission" date="2024-03" db="EMBL/GenBank/DDBJ databases">
        <title>Complete genome sequence of Mycoplasma gypis type strain B1/T1.</title>
        <authorList>
            <person name="Spergser J."/>
        </authorList>
    </citation>
    <scope>NUCLEOTIDE SEQUENCE [LARGE SCALE GENOMIC DNA]</scope>
    <source>
        <strain evidence="1">B1/T1</strain>
    </source>
</reference>